<reference evidence="1 2" key="1">
    <citation type="journal article" date="2013" name="Genome Announc.">
        <title>Complete Genome Sequence of Glaciecola psychrophila Strain 170T.</title>
        <authorList>
            <person name="Yin J."/>
            <person name="Chen J."/>
            <person name="Liu G."/>
            <person name="Yu Y."/>
            <person name="Song L."/>
            <person name="Wang X."/>
            <person name="Qu X."/>
        </authorList>
    </citation>
    <scope>NUCLEOTIDE SEQUENCE [LARGE SCALE GENOMIC DNA]</scope>
    <source>
        <strain evidence="1 2">170</strain>
    </source>
</reference>
<sequence length="37" mass="4206">MFSQLMILTSIQQFYPEAEFPDNTESLTKSIIANIIA</sequence>
<dbReference type="EMBL" id="CP003837">
    <property type="protein sequence ID" value="AGH45963.1"/>
    <property type="molecule type" value="Genomic_DNA"/>
</dbReference>
<dbReference type="HOGENOM" id="CLU_3346949_0_0_6"/>
<dbReference type="AlphaFoldDB" id="K6Z443"/>
<evidence type="ECO:0000313" key="1">
    <source>
        <dbReference type="EMBL" id="AGH45963.1"/>
    </source>
</evidence>
<organism evidence="1 2">
    <name type="scientific">Paraglaciecola psychrophila 170</name>
    <dbReference type="NCBI Taxonomy" id="1129794"/>
    <lineage>
        <taxon>Bacteria</taxon>
        <taxon>Pseudomonadati</taxon>
        <taxon>Pseudomonadota</taxon>
        <taxon>Gammaproteobacteria</taxon>
        <taxon>Alteromonadales</taxon>
        <taxon>Alteromonadaceae</taxon>
        <taxon>Paraglaciecola</taxon>
    </lineage>
</organism>
<dbReference type="KEGG" id="gps:C427_3858"/>
<dbReference type="Proteomes" id="UP000011864">
    <property type="component" value="Chromosome"/>
</dbReference>
<keyword evidence="2" id="KW-1185">Reference proteome</keyword>
<dbReference type="PATRIC" id="fig|1129794.4.peg.3842"/>
<name>K6Z443_9ALTE</name>
<evidence type="ECO:0000313" key="2">
    <source>
        <dbReference type="Proteomes" id="UP000011864"/>
    </source>
</evidence>
<dbReference type="STRING" id="1129794.C427_3858"/>
<accession>K6Z443</accession>
<gene>
    <name evidence="1" type="ORF">C427_3858</name>
</gene>
<protein>
    <submittedName>
        <fullName evidence="1">Uncharacterized protein</fullName>
    </submittedName>
</protein>
<proteinExistence type="predicted"/>